<evidence type="ECO:0000313" key="1">
    <source>
        <dbReference type="EMBL" id="MPM66620.1"/>
    </source>
</evidence>
<sequence>MGYTPVNVQIWLSLNNSYAQRFYDLLRLWSGTKDTVNYKIEEIKELLMLDDKYSKYNDFKRRVILPAIKELNETGYFEIDFKENKVGRKVESIDFIVKDLDKRKYFAKDDAAKEIPNPTLEDIKLISNEVVSEKQEIISLDQIDIVELNKTKDVKSEKTDIFVPDEMVFTKGTLRRFKMNFKDIDFKNEYMNRAFEDAVMITLDRDDVETIKATSYSFFKGTLDNKITEYKKEEQEDIKHKAEMDMLW</sequence>
<name>A0A645BMB2_9ZZZZ</name>
<dbReference type="SUPFAM" id="SSF46785">
    <property type="entry name" value="Winged helix' DNA-binding domain"/>
    <property type="match status" value="1"/>
</dbReference>
<organism evidence="1">
    <name type="scientific">bioreactor metagenome</name>
    <dbReference type="NCBI Taxonomy" id="1076179"/>
    <lineage>
        <taxon>unclassified sequences</taxon>
        <taxon>metagenomes</taxon>
        <taxon>ecological metagenomes</taxon>
    </lineage>
</organism>
<accession>A0A645BMB2</accession>
<dbReference type="AlphaFoldDB" id="A0A645BMB2"/>
<dbReference type="Gene3D" id="1.10.10.10">
    <property type="entry name" value="Winged helix-like DNA-binding domain superfamily/Winged helix DNA-binding domain"/>
    <property type="match status" value="1"/>
</dbReference>
<dbReference type="Pfam" id="PF21205">
    <property type="entry name" value="Rep3_C"/>
    <property type="match status" value="1"/>
</dbReference>
<proteinExistence type="predicted"/>
<comment type="caution">
    <text evidence="1">The sequence shown here is derived from an EMBL/GenBank/DDBJ whole genome shotgun (WGS) entry which is preliminary data.</text>
</comment>
<reference evidence="1" key="1">
    <citation type="submission" date="2019-08" db="EMBL/GenBank/DDBJ databases">
        <authorList>
            <person name="Kucharzyk K."/>
            <person name="Murdoch R.W."/>
            <person name="Higgins S."/>
            <person name="Loffler F."/>
        </authorList>
    </citation>
    <scope>NUCLEOTIDE SEQUENCE</scope>
</reference>
<dbReference type="InterPro" id="IPR036388">
    <property type="entry name" value="WH-like_DNA-bd_sf"/>
</dbReference>
<protein>
    <submittedName>
        <fullName evidence="1">Uncharacterized protein</fullName>
    </submittedName>
</protein>
<dbReference type="EMBL" id="VSSQ01021198">
    <property type="protein sequence ID" value="MPM66620.1"/>
    <property type="molecule type" value="Genomic_DNA"/>
</dbReference>
<dbReference type="InterPro" id="IPR036390">
    <property type="entry name" value="WH_DNA-bd_sf"/>
</dbReference>
<gene>
    <name evidence="1" type="ORF">SDC9_113530</name>
</gene>